<reference evidence="3" key="1">
    <citation type="submission" date="2016-06" db="EMBL/GenBank/DDBJ databases">
        <authorList>
            <person name="Varghese N."/>
            <person name="Submissions Spin"/>
        </authorList>
    </citation>
    <scope>NUCLEOTIDE SEQUENCE [LARGE SCALE GENOMIC DNA]</scope>
    <source>
        <strain evidence="3">DSM 43909</strain>
    </source>
</reference>
<dbReference type="EMBL" id="LT607411">
    <property type="protein sequence ID" value="SCF18470.1"/>
    <property type="molecule type" value="Genomic_DNA"/>
</dbReference>
<dbReference type="AlphaFoldDB" id="A0A1C4YCS2"/>
<protein>
    <submittedName>
        <fullName evidence="2">Uncharacterized protein</fullName>
    </submittedName>
</protein>
<name>A0A1C4YCS2_MICVI</name>
<sequence length="111" mass="12082">MALVKKGSRLITVDGITYRWRVRGRPTYAQALCEDPLAAAVEQVDCKGRVLLVNMPQDHPSNWFGGPAVPVLPSTVAAILRKALAEGWQPTRPGPAFRMAAPNQLPEQPTP</sequence>
<keyword evidence="3" id="KW-1185">Reference proteome</keyword>
<proteinExistence type="predicted"/>
<gene>
    <name evidence="2" type="ORF">GA0074695_4112</name>
</gene>
<evidence type="ECO:0000313" key="3">
    <source>
        <dbReference type="Proteomes" id="UP000198242"/>
    </source>
</evidence>
<evidence type="ECO:0000313" key="2">
    <source>
        <dbReference type="EMBL" id="SCF18470.1"/>
    </source>
</evidence>
<evidence type="ECO:0000256" key="1">
    <source>
        <dbReference type="SAM" id="MobiDB-lite"/>
    </source>
</evidence>
<organism evidence="2 3">
    <name type="scientific">Micromonospora viridifaciens</name>
    <dbReference type="NCBI Taxonomy" id="1881"/>
    <lineage>
        <taxon>Bacteria</taxon>
        <taxon>Bacillati</taxon>
        <taxon>Actinomycetota</taxon>
        <taxon>Actinomycetes</taxon>
        <taxon>Micromonosporales</taxon>
        <taxon>Micromonosporaceae</taxon>
        <taxon>Micromonospora</taxon>
    </lineage>
</organism>
<feature type="region of interest" description="Disordered" evidence="1">
    <location>
        <begin position="90"/>
        <end position="111"/>
    </location>
</feature>
<dbReference type="Proteomes" id="UP000198242">
    <property type="component" value="Chromosome I"/>
</dbReference>
<accession>A0A1C4YCS2</accession>